<organism evidence="1 2">
    <name type="scientific">Rubritalea tangerina</name>
    <dbReference type="NCBI Taxonomy" id="430798"/>
    <lineage>
        <taxon>Bacteria</taxon>
        <taxon>Pseudomonadati</taxon>
        <taxon>Verrucomicrobiota</taxon>
        <taxon>Verrucomicrobiia</taxon>
        <taxon>Verrucomicrobiales</taxon>
        <taxon>Rubritaleaceae</taxon>
        <taxon>Rubritalea</taxon>
    </lineage>
</organism>
<protein>
    <recommendedName>
        <fullName evidence="3">Transposase IS4-like domain-containing protein</fullName>
    </recommendedName>
</protein>
<accession>A0ABW4ZA68</accession>
<comment type="caution">
    <text evidence="1">The sequence shown here is derived from an EMBL/GenBank/DDBJ whole genome shotgun (WGS) entry which is preliminary data.</text>
</comment>
<reference evidence="2" key="1">
    <citation type="journal article" date="2019" name="Int. J. Syst. Evol. Microbiol.">
        <title>The Global Catalogue of Microorganisms (GCM) 10K type strain sequencing project: providing services to taxonomists for standard genome sequencing and annotation.</title>
        <authorList>
            <consortium name="The Broad Institute Genomics Platform"/>
            <consortium name="The Broad Institute Genome Sequencing Center for Infectious Disease"/>
            <person name="Wu L."/>
            <person name="Ma J."/>
        </authorList>
    </citation>
    <scope>NUCLEOTIDE SEQUENCE [LARGE SCALE GENOMIC DNA]</scope>
    <source>
        <strain evidence="2">CCUG 57942</strain>
    </source>
</reference>
<proteinExistence type="predicted"/>
<evidence type="ECO:0000313" key="2">
    <source>
        <dbReference type="Proteomes" id="UP001597389"/>
    </source>
</evidence>
<dbReference type="EMBL" id="JBHUJB010000034">
    <property type="protein sequence ID" value="MFD2158795.1"/>
    <property type="molecule type" value="Genomic_DNA"/>
</dbReference>
<sequence>MNKQPILTGFPSTFFATAKRRYQAGIRAAKQEAIAKSISGYSQIFEDVLPSRLLAKHDPTLRQRSFGHIPTFWAWLGQIMEANASCSKALSLIQTWYQASGLQAPKGDTSGFCQARKRLKIDFIKTLSSQVSSQLEQRTQDCDLWNGLKLKAIDGSSVQLMDSEANQQVYPQPPTQKPGCGYPVMGFVGVVNLSHGGWEGFETCQWQKHGARVAPKLLKYVADGDLLMGDRAFCSYEIISLAQQRGGHVLMRLHQARQRKNGLEKGSESESY</sequence>
<dbReference type="InterPro" id="IPR012337">
    <property type="entry name" value="RNaseH-like_sf"/>
</dbReference>
<name>A0ABW4ZA68_9BACT</name>
<dbReference type="Proteomes" id="UP001597389">
    <property type="component" value="Unassembled WGS sequence"/>
</dbReference>
<gene>
    <name evidence="1" type="ORF">ACFSW8_07800</name>
</gene>
<evidence type="ECO:0000313" key="1">
    <source>
        <dbReference type="EMBL" id="MFD2158795.1"/>
    </source>
</evidence>
<keyword evidence="2" id="KW-1185">Reference proteome</keyword>
<dbReference type="RefSeq" id="WP_377089378.1">
    <property type="nucleotide sequence ID" value="NZ_JBHSJL010000014.1"/>
</dbReference>
<dbReference type="SUPFAM" id="SSF53098">
    <property type="entry name" value="Ribonuclease H-like"/>
    <property type="match status" value="1"/>
</dbReference>
<evidence type="ECO:0008006" key="3">
    <source>
        <dbReference type="Google" id="ProtNLM"/>
    </source>
</evidence>